<feature type="coiled-coil region" evidence="1">
    <location>
        <begin position="218"/>
        <end position="266"/>
    </location>
</feature>
<feature type="coiled-coil region" evidence="1">
    <location>
        <begin position="319"/>
        <end position="479"/>
    </location>
</feature>
<dbReference type="RefSeq" id="WP_219433909.1">
    <property type="nucleotide sequence ID" value="NZ_JAHXCP010000023.1"/>
</dbReference>
<comment type="caution">
    <text evidence="2">The sequence shown here is derived from an EMBL/GenBank/DDBJ whole genome shotgun (WGS) entry which is preliminary data.</text>
</comment>
<protein>
    <submittedName>
        <fullName evidence="2">Uncharacterized protein</fullName>
    </submittedName>
</protein>
<proteinExistence type="predicted"/>
<dbReference type="EMBL" id="JAHXCP010000023">
    <property type="protein sequence ID" value="MBW4755450.1"/>
    <property type="molecule type" value="Genomic_DNA"/>
</dbReference>
<dbReference type="Proteomes" id="UP000812077">
    <property type="component" value="Unassembled WGS sequence"/>
</dbReference>
<organism evidence="2 3">
    <name type="scientific">Prevotella melaninogenica</name>
    <dbReference type="NCBI Taxonomy" id="28132"/>
    <lineage>
        <taxon>Bacteria</taxon>
        <taxon>Pseudomonadati</taxon>
        <taxon>Bacteroidota</taxon>
        <taxon>Bacteroidia</taxon>
        <taxon>Bacteroidales</taxon>
        <taxon>Prevotellaceae</taxon>
        <taxon>Prevotella</taxon>
    </lineage>
</organism>
<evidence type="ECO:0000313" key="2">
    <source>
        <dbReference type="EMBL" id="MBW4755450.1"/>
    </source>
</evidence>
<name>A0ABS6Y9X4_9BACT</name>
<reference evidence="2 3" key="1">
    <citation type="submission" date="2021-07" db="EMBL/GenBank/DDBJ databases">
        <title>Genomic diversity and antimicrobial resistance of Prevotella spp. isolated from chronic lung disease airways.</title>
        <authorList>
            <person name="Webb K.A."/>
            <person name="Olagoke O.S."/>
            <person name="Baird T."/>
            <person name="Neill J."/>
            <person name="Pham A."/>
            <person name="Wells T.J."/>
            <person name="Ramsay K.A."/>
            <person name="Bell S.C."/>
            <person name="Sarovich D.S."/>
            <person name="Price E.P."/>
        </authorList>
    </citation>
    <scope>NUCLEOTIDE SEQUENCE [LARGE SCALE GENOMIC DNA]</scope>
    <source>
        <strain evidence="2 3">SCHI0027.S.6</strain>
    </source>
</reference>
<keyword evidence="3" id="KW-1185">Reference proteome</keyword>
<evidence type="ECO:0000256" key="1">
    <source>
        <dbReference type="SAM" id="Coils"/>
    </source>
</evidence>
<sequence length="481" mass="54747">MTFIFKGLKKKFSSSQSTSSDSSLPVPLSVGKMLDSKTPIIQSASAIATMCLQVADFPQMLSAALGDIDIALVVSNDWYCTHEREFDIVECVMSLSDDVTREQLDFVSSRLEETLGIKTLATFIHKEQGYFSNGKIHYDPHVHLICDFRNVKKYRLRYELLSDSTLKEKAEAFAQQYDKMSTEYLSIQAELDSFKRTLPNEKENARKLGFEEGKQKSYEKVQKELEDYSMKCRSLDVQLSQMSDTLHTVENDYSKVKAKLSKLQAKSDITLKKALAEKESAWQIKLDTLVSEAVSKEKDANIKNIEKWENNNHELVKILNDRESLISRLQEQISQLTVQLDTTEKTSNDNYTNWCQVVDENSELSSKLAKANQEIKELSSSDSSNNIPLYEELSSVRKELSKTQKELSESKKLIAAQVAQIGELNTEIEGLQKRNDTIDSNSSLLSQKDEEINLLKSDKVELNRKISEQEILIKKLQGKKD</sequence>
<keyword evidence="1" id="KW-0175">Coiled coil</keyword>
<evidence type="ECO:0000313" key="3">
    <source>
        <dbReference type="Proteomes" id="UP000812077"/>
    </source>
</evidence>
<gene>
    <name evidence="2" type="ORF">KZO77_10510</name>
</gene>
<accession>A0ABS6Y9X4</accession>